<dbReference type="RefSeq" id="WP_289502576.1">
    <property type="nucleotide sequence ID" value="NZ_CP116805.1"/>
</dbReference>
<dbReference type="InterPro" id="IPR036732">
    <property type="entry name" value="AFP_Neu5c_C_sf"/>
</dbReference>
<dbReference type="Gene3D" id="3.20.20.70">
    <property type="entry name" value="Aldolase class I"/>
    <property type="match status" value="1"/>
</dbReference>
<gene>
    <name evidence="2" type="primary">pseI</name>
    <name evidence="2" type="ORF">PH603_10985</name>
</gene>
<dbReference type="SMART" id="SM00858">
    <property type="entry name" value="SAF"/>
    <property type="match status" value="1"/>
</dbReference>
<evidence type="ECO:0000313" key="3">
    <source>
        <dbReference type="Proteomes" id="UP001217500"/>
    </source>
</evidence>
<dbReference type="SUPFAM" id="SSF51569">
    <property type="entry name" value="Aldolase"/>
    <property type="match status" value="1"/>
</dbReference>
<dbReference type="Proteomes" id="UP001217500">
    <property type="component" value="Chromosome"/>
</dbReference>
<reference evidence="2" key="1">
    <citation type="submission" date="2023-01" db="EMBL/GenBank/DDBJ databases">
        <title>The genome sequence of Kordiimonadaceae bacterium 6D33.</title>
        <authorList>
            <person name="Liu Y."/>
        </authorList>
    </citation>
    <scope>NUCLEOTIDE SEQUENCE</scope>
    <source>
        <strain evidence="2">6D33</strain>
    </source>
</reference>
<dbReference type="Gene3D" id="3.90.1210.10">
    <property type="entry name" value="Antifreeze-like/N-acetylneuraminic acid synthase C-terminal domain"/>
    <property type="match status" value="1"/>
</dbReference>
<dbReference type="GO" id="GO:0047444">
    <property type="term" value="F:N-acylneuraminate-9-phosphate synthase activity"/>
    <property type="evidence" value="ECO:0007669"/>
    <property type="project" value="TreeGrafter"/>
</dbReference>
<dbReference type="InterPro" id="IPR051690">
    <property type="entry name" value="PseI-like"/>
</dbReference>
<name>A0AAE9XUM1_9PROT</name>
<dbReference type="GO" id="GO:0016051">
    <property type="term" value="P:carbohydrate biosynthetic process"/>
    <property type="evidence" value="ECO:0007669"/>
    <property type="project" value="InterPro"/>
</dbReference>
<feature type="domain" description="AFP-like" evidence="1">
    <location>
        <begin position="284"/>
        <end position="342"/>
    </location>
</feature>
<dbReference type="InterPro" id="IPR013132">
    <property type="entry name" value="PseI/NeuA/B-like_N"/>
</dbReference>
<evidence type="ECO:0000313" key="2">
    <source>
        <dbReference type="EMBL" id="WCL53064.1"/>
    </source>
</evidence>
<dbReference type="InterPro" id="IPR020030">
    <property type="entry name" value="Pseudaminic_synth_PseI"/>
</dbReference>
<dbReference type="InterPro" id="IPR013785">
    <property type="entry name" value="Aldolase_TIM"/>
</dbReference>
<dbReference type="SUPFAM" id="SSF51269">
    <property type="entry name" value="AFP III-like domain"/>
    <property type="match status" value="1"/>
</dbReference>
<proteinExistence type="predicted"/>
<accession>A0AAE9XUM1</accession>
<dbReference type="InterPro" id="IPR013974">
    <property type="entry name" value="SAF"/>
</dbReference>
<dbReference type="EC" id="2.5.1.97" evidence="2"/>
<sequence>MKQTQKASPFIITEVSGNHMGRLDLALELIDLAAETGADAVKFQTYSPATITLDSDAPVFVVQEGLWKGRRLHDLYEEAQTPFEWHAALFARARERGILAFSAPFDLTAVDLLESLDCPLYKIASCELVDIGLIERVAGTGKPMIMSTGMATLAEIDEAVAAAKGAGADNITLLHCISGYPTPYSDCHLETIPDLARRTGLPVGISDHTLGTAIPIAATALGATVIEKHFCHSRAAGAVDSAFSLEPDEMKAMVTACRQVAEARTAPHYGPTASEADSLRFRRSLYVAEDVRAGEVFTARNLRSVRPAGGLHTRNLKGILGRTATCDITAGTPLDWAMVKGGEGGKE</sequence>
<dbReference type="InterPro" id="IPR057736">
    <property type="entry name" value="SAF_PseI/NeuA/NeuB"/>
</dbReference>
<dbReference type="AlphaFoldDB" id="A0AAE9XUM1"/>
<dbReference type="NCBIfam" id="TIGR03586">
    <property type="entry name" value="PseI"/>
    <property type="match status" value="1"/>
</dbReference>
<dbReference type="EMBL" id="CP116805">
    <property type="protein sequence ID" value="WCL53064.1"/>
    <property type="molecule type" value="Genomic_DNA"/>
</dbReference>
<dbReference type="PANTHER" id="PTHR42966:SF2">
    <property type="entry name" value="PSEUDAMINIC ACID SYNTHASE"/>
    <property type="match status" value="1"/>
</dbReference>
<dbReference type="CDD" id="cd11615">
    <property type="entry name" value="SAF_NeuB_like"/>
    <property type="match status" value="1"/>
</dbReference>
<dbReference type="InterPro" id="IPR006190">
    <property type="entry name" value="SAF_AFP_Neu5Ac"/>
</dbReference>
<organism evidence="2 3">
    <name type="scientific">Gimibacter soli</name>
    <dbReference type="NCBI Taxonomy" id="3024400"/>
    <lineage>
        <taxon>Bacteria</taxon>
        <taxon>Pseudomonadati</taxon>
        <taxon>Pseudomonadota</taxon>
        <taxon>Alphaproteobacteria</taxon>
        <taxon>Kordiimonadales</taxon>
        <taxon>Temperatibacteraceae</taxon>
        <taxon>Gimibacter</taxon>
    </lineage>
</organism>
<dbReference type="Pfam" id="PF08666">
    <property type="entry name" value="SAF"/>
    <property type="match status" value="1"/>
</dbReference>
<evidence type="ECO:0000259" key="1">
    <source>
        <dbReference type="PROSITE" id="PS50844"/>
    </source>
</evidence>
<keyword evidence="3" id="KW-1185">Reference proteome</keyword>
<dbReference type="PANTHER" id="PTHR42966">
    <property type="entry name" value="N-ACETYLNEURAMINATE SYNTHASE"/>
    <property type="match status" value="1"/>
</dbReference>
<dbReference type="KEGG" id="gso:PH603_10985"/>
<protein>
    <submittedName>
        <fullName evidence="2">Pseudaminic acid synthase</fullName>
        <ecNumber evidence="2">2.5.1.97</ecNumber>
    </submittedName>
</protein>
<dbReference type="Pfam" id="PF03102">
    <property type="entry name" value="NeuB"/>
    <property type="match status" value="1"/>
</dbReference>
<keyword evidence="2" id="KW-0808">Transferase</keyword>
<dbReference type="PROSITE" id="PS50844">
    <property type="entry name" value="AFP_LIKE"/>
    <property type="match status" value="1"/>
</dbReference>